<dbReference type="Pfam" id="PF01522">
    <property type="entry name" value="Polysacc_deac_1"/>
    <property type="match status" value="1"/>
</dbReference>
<evidence type="ECO:0000313" key="5">
    <source>
        <dbReference type="Proteomes" id="UP000182938"/>
    </source>
</evidence>
<dbReference type="KEGG" id="jte:ASJ30_03965"/>
<evidence type="ECO:0000313" key="4">
    <source>
        <dbReference type="EMBL" id="APH00793.1"/>
    </source>
</evidence>
<comment type="subcellular location">
    <subcellularLocation>
        <location evidence="1">Secreted</location>
    </subcellularLocation>
</comment>
<evidence type="ECO:0000259" key="3">
    <source>
        <dbReference type="PROSITE" id="PS51677"/>
    </source>
</evidence>
<dbReference type="SUPFAM" id="SSF88713">
    <property type="entry name" value="Glycoside hydrolase/deacetylase"/>
    <property type="match status" value="1"/>
</dbReference>
<dbReference type="Proteomes" id="UP000182938">
    <property type="component" value="Chromosome"/>
</dbReference>
<protein>
    <recommendedName>
        <fullName evidence="3">NodB homology domain-containing protein</fullName>
    </recommendedName>
</protein>
<dbReference type="GO" id="GO:0005576">
    <property type="term" value="C:extracellular region"/>
    <property type="evidence" value="ECO:0007669"/>
    <property type="project" value="UniProtKB-SubCell"/>
</dbReference>
<name>A0A1L3MEK1_9MICO</name>
<dbReference type="PROSITE" id="PS51677">
    <property type="entry name" value="NODB"/>
    <property type="match status" value="1"/>
</dbReference>
<dbReference type="CDD" id="cd10918">
    <property type="entry name" value="CE4_NodB_like_5s_6s"/>
    <property type="match status" value="1"/>
</dbReference>
<evidence type="ECO:0000256" key="2">
    <source>
        <dbReference type="ARBA" id="ARBA00022729"/>
    </source>
</evidence>
<proteinExistence type="predicted"/>
<dbReference type="EMBL" id="CP013290">
    <property type="protein sequence ID" value="APH00793.1"/>
    <property type="molecule type" value="Genomic_DNA"/>
</dbReference>
<dbReference type="PANTHER" id="PTHR34216:SF3">
    <property type="entry name" value="POLY-BETA-1,6-N-ACETYL-D-GLUCOSAMINE N-DEACETYLASE"/>
    <property type="match status" value="1"/>
</dbReference>
<dbReference type="GO" id="GO:0016810">
    <property type="term" value="F:hydrolase activity, acting on carbon-nitrogen (but not peptide) bonds"/>
    <property type="evidence" value="ECO:0007669"/>
    <property type="project" value="InterPro"/>
</dbReference>
<dbReference type="InterPro" id="IPR002509">
    <property type="entry name" value="NODB_dom"/>
</dbReference>
<keyword evidence="2" id="KW-0732">Signal</keyword>
<dbReference type="InterPro" id="IPR011330">
    <property type="entry name" value="Glyco_hydro/deAcase_b/a-brl"/>
</dbReference>
<dbReference type="RefSeq" id="WP_072623956.1">
    <property type="nucleotide sequence ID" value="NZ_CP013290.1"/>
</dbReference>
<dbReference type="GO" id="GO:0005975">
    <property type="term" value="P:carbohydrate metabolic process"/>
    <property type="evidence" value="ECO:0007669"/>
    <property type="project" value="InterPro"/>
</dbReference>
<dbReference type="AlphaFoldDB" id="A0A1L3MEK1"/>
<gene>
    <name evidence="4" type="ORF">ASJ30_03965</name>
</gene>
<accession>A0A1L3MEK1</accession>
<dbReference type="PANTHER" id="PTHR34216">
    <property type="match status" value="1"/>
</dbReference>
<dbReference type="Gene3D" id="3.20.20.370">
    <property type="entry name" value="Glycoside hydrolase/deacetylase"/>
    <property type="match status" value="1"/>
</dbReference>
<keyword evidence="5" id="KW-1185">Reference proteome</keyword>
<feature type="domain" description="NodB homology" evidence="3">
    <location>
        <begin position="65"/>
        <end position="258"/>
    </location>
</feature>
<reference evidence="4 5" key="1">
    <citation type="submission" date="2015-11" db="EMBL/GenBank/DDBJ databases">
        <authorList>
            <person name="Zhang Y."/>
            <person name="Guo Z."/>
        </authorList>
    </citation>
    <scope>NUCLEOTIDE SEQUENCE [LARGE SCALE GENOMIC DNA]</scope>
    <source>
        <strain evidence="4 5">YFY001</strain>
    </source>
</reference>
<organism evidence="4 5">
    <name type="scientific">Janibacter indicus</name>
    <dbReference type="NCBI Taxonomy" id="857417"/>
    <lineage>
        <taxon>Bacteria</taxon>
        <taxon>Bacillati</taxon>
        <taxon>Actinomycetota</taxon>
        <taxon>Actinomycetes</taxon>
        <taxon>Micrococcales</taxon>
        <taxon>Intrasporangiaceae</taxon>
        <taxon>Janibacter</taxon>
    </lineage>
</organism>
<dbReference type="InterPro" id="IPR051398">
    <property type="entry name" value="Polysacch_Deacetylase"/>
</dbReference>
<evidence type="ECO:0000256" key="1">
    <source>
        <dbReference type="ARBA" id="ARBA00004613"/>
    </source>
</evidence>
<sequence>MKRQTPLVLMYHGIGEVPATLDPDNLFVPSATFAAQLDRLVERGWAVIDEAGYLAALDGAPTPPRSVLLTFDDGYVSVLERAVPLLAARGLPALCYVSPGLDGRGPAPGLPDDFALMTTQQMRELVAAGVSLGCHGWDHQSMSGMDQVSLQRYTVTARDAVRAVIGTTDGPATFAYPFGHHDERAREAVADAGFSCAFATYTGSGRFALPRVDINATETPRSFDLKLRTIYPLARRALTSTPRVRQAVHRAVGHARRS</sequence>